<dbReference type="GO" id="GO:0008270">
    <property type="term" value="F:zinc ion binding"/>
    <property type="evidence" value="ECO:0007669"/>
    <property type="project" value="UniProtKB-KW"/>
</dbReference>
<name>A0A8T2IIL7_9PIPI</name>
<dbReference type="AlphaFoldDB" id="A0A8T2IIL7"/>
<evidence type="ECO:0000313" key="8">
    <source>
        <dbReference type="Proteomes" id="UP000812440"/>
    </source>
</evidence>
<dbReference type="Gene3D" id="3.30.40.10">
    <property type="entry name" value="Zinc/RING finger domain, C3HC4 (zinc finger)"/>
    <property type="match status" value="1"/>
</dbReference>
<dbReference type="PROSITE" id="PS50119">
    <property type="entry name" value="ZF_BBOX"/>
    <property type="match status" value="1"/>
</dbReference>
<keyword evidence="8" id="KW-1185">Reference proteome</keyword>
<protein>
    <recommendedName>
        <fullName evidence="9">RING-type domain-containing protein</fullName>
    </recommendedName>
</protein>
<keyword evidence="2 4" id="KW-0863">Zinc-finger</keyword>
<dbReference type="CDD" id="cd16551">
    <property type="entry name" value="RING-HC_RNF169"/>
    <property type="match status" value="1"/>
</dbReference>
<comment type="caution">
    <text evidence="7">The sequence shown here is derived from an EMBL/GenBank/DDBJ whole genome shotgun (WGS) entry which is preliminary data.</text>
</comment>
<dbReference type="InterPro" id="IPR001841">
    <property type="entry name" value="Znf_RING"/>
</dbReference>
<dbReference type="InterPro" id="IPR050143">
    <property type="entry name" value="TRIM/RBCC"/>
</dbReference>
<evidence type="ECO:0000259" key="6">
    <source>
        <dbReference type="PROSITE" id="PS50119"/>
    </source>
</evidence>
<dbReference type="InterPro" id="IPR017907">
    <property type="entry name" value="Znf_RING_CS"/>
</dbReference>
<dbReference type="SMART" id="SM00184">
    <property type="entry name" value="RING"/>
    <property type="match status" value="1"/>
</dbReference>
<gene>
    <name evidence="7" type="ORF">GDO86_019806</name>
</gene>
<dbReference type="Gene3D" id="3.30.160.60">
    <property type="entry name" value="Classic Zinc Finger"/>
    <property type="match status" value="1"/>
</dbReference>
<proteinExistence type="predicted"/>
<feature type="domain" description="RING-type" evidence="5">
    <location>
        <begin position="16"/>
        <end position="57"/>
    </location>
</feature>
<dbReference type="Pfam" id="PF13920">
    <property type="entry name" value="zf-C3HC4_3"/>
    <property type="match status" value="1"/>
</dbReference>
<accession>A0A8T2IIL7</accession>
<feature type="domain" description="B box-type" evidence="6">
    <location>
        <begin position="67"/>
        <end position="109"/>
    </location>
</feature>
<dbReference type="SUPFAM" id="SSF57850">
    <property type="entry name" value="RING/U-box"/>
    <property type="match status" value="1"/>
</dbReference>
<evidence type="ECO:0000256" key="2">
    <source>
        <dbReference type="ARBA" id="ARBA00022771"/>
    </source>
</evidence>
<keyword evidence="1" id="KW-0479">Metal-binding</keyword>
<evidence type="ECO:0000256" key="3">
    <source>
        <dbReference type="ARBA" id="ARBA00022833"/>
    </source>
</evidence>
<dbReference type="InterPro" id="IPR013083">
    <property type="entry name" value="Znf_RING/FYVE/PHD"/>
</dbReference>
<dbReference type="Proteomes" id="UP000812440">
    <property type="component" value="Unassembled WGS sequence"/>
</dbReference>
<dbReference type="InterPro" id="IPR000315">
    <property type="entry name" value="Znf_B-box"/>
</dbReference>
<dbReference type="PROSITE" id="PS00518">
    <property type="entry name" value="ZF_RING_1"/>
    <property type="match status" value="1"/>
</dbReference>
<evidence type="ECO:0000259" key="5">
    <source>
        <dbReference type="PROSITE" id="PS50089"/>
    </source>
</evidence>
<dbReference type="PROSITE" id="PS50089">
    <property type="entry name" value="ZF_RING_2"/>
    <property type="match status" value="1"/>
</dbReference>
<evidence type="ECO:0000256" key="1">
    <source>
        <dbReference type="ARBA" id="ARBA00022723"/>
    </source>
</evidence>
<keyword evidence="3" id="KW-0862">Zinc</keyword>
<dbReference type="SUPFAM" id="SSF57845">
    <property type="entry name" value="B-box zinc-binding domain"/>
    <property type="match status" value="1"/>
</dbReference>
<sequence>MASSPVPLPLLPSLSCILCHDVPREPVTLPCGHCLCRGCLERAWRGQEAYPTCPKCRPPPVQTPDGVQRGVCAEHGEKLQLFAPQDGRLMCASCRDTTEQLPPHTLVPLQEAVGGYKDELISAIAPLEARLKELQQMQCAQEQMIAQHRVSPLTMNRWELGEKVKNLPDRSLRVRRDLSHYVSEER</sequence>
<evidence type="ECO:0000313" key="7">
    <source>
        <dbReference type="EMBL" id="KAG8431832.1"/>
    </source>
</evidence>
<evidence type="ECO:0008006" key="9">
    <source>
        <dbReference type="Google" id="ProtNLM"/>
    </source>
</evidence>
<dbReference type="PANTHER" id="PTHR24103">
    <property type="entry name" value="E3 UBIQUITIN-PROTEIN LIGASE TRIM"/>
    <property type="match status" value="1"/>
</dbReference>
<evidence type="ECO:0000256" key="4">
    <source>
        <dbReference type="PROSITE-ProRule" id="PRU00024"/>
    </source>
</evidence>
<organism evidence="7 8">
    <name type="scientific">Hymenochirus boettgeri</name>
    <name type="common">Congo dwarf clawed frog</name>
    <dbReference type="NCBI Taxonomy" id="247094"/>
    <lineage>
        <taxon>Eukaryota</taxon>
        <taxon>Metazoa</taxon>
        <taxon>Chordata</taxon>
        <taxon>Craniata</taxon>
        <taxon>Vertebrata</taxon>
        <taxon>Euteleostomi</taxon>
        <taxon>Amphibia</taxon>
        <taxon>Batrachia</taxon>
        <taxon>Anura</taxon>
        <taxon>Pipoidea</taxon>
        <taxon>Pipidae</taxon>
        <taxon>Pipinae</taxon>
        <taxon>Hymenochirus</taxon>
    </lineage>
</organism>
<reference evidence="7" key="1">
    <citation type="thesis" date="2020" institute="ProQuest LLC" country="789 East Eisenhower Parkway, Ann Arbor, MI, USA">
        <title>Comparative Genomics and Chromosome Evolution.</title>
        <authorList>
            <person name="Mudd A.B."/>
        </authorList>
    </citation>
    <scope>NUCLEOTIDE SEQUENCE</scope>
    <source>
        <strain evidence="7">Female2</strain>
        <tissue evidence="7">Blood</tissue>
    </source>
</reference>
<dbReference type="EMBL" id="JAACNH010000062">
    <property type="protein sequence ID" value="KAG8431832.1"/>
    <property type="molecule type" value="Genomic_DNA"/>
</dbReference>
<dbReference type="OrthoDB" id="654191at2759"/>